<gene>
    <name evidence="1" type="ORF">EV702DRAFT_1050912</name>
</gene>
<dbReference type="EMBL" id="JABBWD010000104">
    <property type="protein sequence ID" value="KAG1765716.1"/>
    <property type="molecule type" value="Genomic_DNA"/>
</dbReference>
<evidence type="ECO:0000313" key="1">
    <source>
        <dbReference type="EMBL" id="KAG1765716.1"/>
    </source>
</evidence>
<name>A0A9P6ZGZ6_9AGAM</name>
<reference evidence="1" key="1">
    <citation type="journal article" date="2020" name="New Phytol.">
        <title>Comparative genomics reveals dynamic genome evolution in host specialist ectomycorrhizal fungi.</title>
        <authorList>
            <person name="Lofgren L.A."/>
            <person name="Nguyen N.H."/>
            <person name="Vilgalys R."/>
            <person name="Ruytinx J."/>
            <person name="Liao H.L."/>
            <person name="Branco S."/>
            <person name="Kuo A."/>
            <person name="LaButti K."/>
            <person name="Lipzen A."/>
            <person name="Andreopoulos W."/>
            <person name="Pangilinan J."/>
            <person name="Riley R."/>
            <person name="Hundley H."/>
            <person name="Na H."/>
            <person name="Barry K."/>
            <person name="Grigoriev I.V."/>
            <person name="Stajich J.E."/>
            <person name="Kennedy P.G."/>
        </authorList>
    </citation>
    <scope>NUCLEOTIDE SEQUENCE</scope>
    <source>
        <strain evidence="1">DOB743</strain>
    </source>
</reference>
<sequence>MSSPRKIKHFTEVLDSNPGCETQCEDLPHSAKYPSNGIQKYAIFPKANRALIGAGENEFLWYSSMSPIDHSIENVVSQEGDSEEYHQDISGLFITEVSQVPSSPFSIEDNTTRIQSHMTYVIEPDESS</sequence>
<accession>A0A9P6ZGZ6</accession>
<comment type="caution">
    <text evidence="1">The sequence shown here is derived from an EMBL/GenBank/DDBJ whole genome shotgun (WGS) entry which is preliminary data.</text>
</comment>
<organism evidence="1 2">
    <name type="scientific">Suillus placidus</name>
    <dbReference type="NCBI Taxonomy" id="48579"/>
    <lineage>
        <taxon>Eukaryota</taxon>
        <taxon>Fungi</taxon>
        <taxon>Dikarya</taxon>
        <taxon>Basidiomycota</taxon>
        <taxon>Agaricomycotina</taxon>
        <taxon>Agaricomycetes</taxon>
        <taxon>Agaricomycetidae</taxon>
        <taxon>Boletales</taxon>
        <taxon>Suillineae</taxon>
        <taxon>Suillaceae</taxon>
        <taxon>Suillus</taxon>
    </lineage>
</organism>
<proteinExistence type="predicted"/>
<keyword evidence="2" id="KW-1185">Reference proteome</keyword>
<protein>
    <submittedName>
        <fullName evidence="1">Uncharacterized protein</fullName>
    </submittedName>
</protein>
<dbReference type="AlphaFoldDB" id="A0A9P6ZGZ6"/>
<evidence type="ECO:0000313" key="2">
    <source>
        <dbReference type="Proteomes" id="UP000714275"/>
    </source>
</evidence>
<dbReference type="Proteomes" id="UP000714275">
    <property type="component" value="Unassembled WGS sequence"/>
</dbReference>